<reference evidence="1 2" key="1">
    <citation type="journal article" date="2016" name="Front. Microbiol.">
        <title>Genomic Resource of Rice Seed Associated Bacteria.</title>
        <authorList>
            <person name="Midha S."/>
            <person name="Bansal K."/>
            <person name="Sharma S."/>
            <person name="Kumar N."/>
            <person name="Patil P.P."/>
            <person name="Chaudhry V."/>
            <person name="Patil P.B."/>
        </authorList>
    </citation>
    <scope>NUCLEOTIDE SEQUENCE [LARGE SCALE GENOMIC DNA]</scope>
    <source>
        <strain evidence="1 2">NS355</strain>
    </source>
</reference>
<dbReference type="Proteomes" id="UP000073923">
    <property type="component" value="Unassembled WGS sequence"/>
</dbReference>
<protein>
    <submittedName>
        <fullName evidence="1">Uncharacterized protein</fullName>
    </submittedName>
</protein>
<proteinExistence type="predicted"/>
<dbReference type="OrthoDB" id="7402767at2"/>
<organism evidence="1 2">
    <name type="scientific">Sphingomonas yabuuchiae</name>
    <dbReference type="NCBI Taxonomy" id="172044"/>
    <lineage>
        <taxon>Bacteria</taxon>
        <taxon>Pseudomonadati</taxon>
        <taxon>Pseudomonadota</taxon>
        <taxon>Alphaproteobacteria</taxon>
        <taxon>Sphingomonadales</taxon>
        <taxon>Sphingomonadaceae</taxon>
        <taxon>Sphingomonas</taxon>
    </lineage>
</organism>
<dbReference type="PATRIC" id="fig|172044.3.peg.2626"/>
<accession>A0A147IYP3</accession>
<sequence>MNRRPHIDPELPWGCWLRIEPVDGGAEFVDDATGERWSTIREALWHGRLGMGNGPIGIIPALEFLHGVLSQWARRKPDSGEMTADMFSGNKVFQGWYITWLIREGLVARQDGLTAEGWAVLHMLMATRPQDVREERPGRATVAQLLELGFGPEEREARLSRVEQAALDWGVGFRRAKIGAWPHVILVKRGEGQVPVLETSWSLRFETEDQRDAVYEWLCVRLDRWPAWAEMAGRSRHPELTQHLLMVLAVSAAHATEDPPAISLT</sequence>
<evidence type="ECO:0000313" key="2">
    <source>
        <dbReference type="Proteomes" id="UP000073923"/>
    </source>
</evidence>
<gene>
    <name evidence="1" type="ORF">NS355_01825</name>
</gene>
<evidence type="ECO:0000313" key="1">
    <source>
        <dbReference type="EMBL" id="KTW00960.1"/>
    </source>
</evidence>
<comment type="caution">
    <text evidence="1">The sequence shown here is derived from an EMBL/GenBank/DDBJ whole genome shotgun (WGS) entry which is preliminary data.</text>
</comment>
<dbReference type="RefSeq" id="WP_058744096.1">
    <property type="nucleotide sequence ID" value="NZ_LDTF01000007.1"/>
</dbReference>
<dbReference type="AlphaFoldDB" id="A0A147IYP3"/>
<dbReference type="EMBL" id="LDTF01000007">
    <property type="protein sequence ID" value="KTW00960.1"/>
    <property type="molecule type" value="Genomic_DNA"/>
</dbReference>
<name>A0A147IYP3_9SPHN</name>